<protein>
    <submittedName>
        <fullName evidence="3">Uncharacterized protein</fullName>
    </submittedName>
</protein>
<dbReference type="AlphaFoldDB" id="A0A3M7FY01"/>
<dbReference type="OrthoDB" id="5345571at2759"/>
<gene>
    <name evidence="3" type="ORF">D0861_01893</name>
</gene>
<dbReference type="EMBL" id="QWIR01000020">
    <property type="protein sequence ID" value="RMY93567.1"/>
    <property type="molecule type" value="Genomic_DNA"/>
</dbReference>
<organism evidence="3 4">
    <name type="scientific">Hortaea werneckii</name>
    <name type="common">Black yeast</name>
    <name type="synonym">Cladosporium werneckii</name>
    <dbReference type="NCBI Taxonomy" id="91943"/>
    <lineage>
        <taxon>Eukaryota</taxon>
        <taxon>Fungi</taxon>
        <taxon>Dikarya</taxon>
        <taxon>Ascomycota</taxon>
        <taxon>Pezizomycotina</taxon>
        <taxon>Dothideomycetes</taxon>
        <taxon>Dothideomycetidae</taxon>
        <taxon>Mycosphaerellales</taxon>
        <taxon>Teratosphaeriaceae</taxon>
        <taxon>Hortaea</taxon>
    </lineage>
</organism>
<name>A0A3M7FY01_HORWE</name>
<dbReference type="Proteomes" id="UP000268823">
    <property type="component" value="Unassembled WGS sequence"/>
</dbReference>
<dbReference type="InterPro" id="IPR057082">
    <property type="entry name" value="PH_C"/>
</dbReference>
<evidence type="ECO:0000259" key="1">
    <source>
        <dbReference type="Pfam" id="PF23074"/>
    </source>
</evidence>
<feature type="domain" description="PH" evidence="2">
    <location>
        <begin position="347"/>
        <end position="446"/>
    </location>
</feature>
<sequence>MAMRPRVLVRLAYSAEDVATRLRNFRNCLTGQDARITASISKLFAISSLLQQLDEAQNDRDQGPSFYRIRDDVSIIIPSLERTLQDSLEMVARSQNRPSEVAWDDMQFQMSQEEGLGLHERLALYHDFLRAQSSILAGIPAPISLLDMRRQLHVLQNAQELGQTRSGHQIVTDSRNSLYTASASHPSAGKTCADPELPGDPYYYPPSVAIHWSSEIFDGRHPETSFRDSYYLRPFEGNQLRVRLYWRPVDSRARILIMTKGRFGEDLCFCMPIVNLKVIRNLSSLQLCRARRDGTYDMWARLNFETYERMVVFYNTFVAMKHQDSREIPHENLLDHLELRCDGGEYEIFGGAIKHGELRHALRLFKDRSSGVVRLEASALRGPMRDVPLWTAFVTRYVGDPDWALYEPGGLVSLAAVRPRLYVFLSGYGPPHRGRDEYLLDFVTSEGKKLLFASSLYPSQQLTPSKMQGNSLNHGPDFVDSRRHTDEDLVVSASVIPFSAALARIPRSLVEMLYASLQICL</sequence>
<dbReference type="VEuPathDB" id="FungiDB:BTJ68_03231"/>
<evidence type="ECO:0000313" key="3">
    <source>
        <dbReference type="EMBL" id="RMY93567.1"/>
    </source>
</evidence>
<reference evidence="3 4" key="1">
    <citation type="journal article" date="2018" name="BMC Genomics">
        <title>Genomic evidence for intraspecific hybridization in a clonal and extremely halotolerant yeast.</title>
        <authorList>
            <person name="Gostincar C."/>
            <person name="Stajich J.E."/>
            <person name="Zupancic J."/>
            <person name="Zalar P."/>
            <person name="Gunde-Cimerman N."/>
        </authorList>
    </citation>
    <scope>NUCLEOTIDE SEQUENCE [LARGE SCALE GENOMIC DNA]</scope>
    <source>
        <strain evidence="3 4">EXF-2788</strain>
    </source>
</reference>
<evidence type="ECO:0000259" key="2">
    <source>
        <dbReference type="Pfam" id="PF23076"/>
    </source>
</evidence>
<comment type="caution">
    <text evidence="3">The sequence shown here is derived from an EMBL/GenBank/DDBJ whole genome shotgun (WGS) entry which is preliminary data.</text>
</comment>
<evidence type="ECO:0000313" key="4">
    <source>
        <dbReference type="Proteomes" id="UP000268823"/>
    </source>
</evidence>
<dbReference type="Pfam" id="PF23076">
    <property type="entry name" value="PH_FT_C"/>
    <property type="match status" value="1"/>
</dbReference>
<feature type="domain" description="PH" evidence="1">
    <location>
        <begin position="233"/>
        <end position="328"/>
    </location>
</feature>
<dbReference type="Pfam" id="PF23074">
    <property type="entry name" value="PH_FT_N"/>
    <property type="match status" value="1"/>
</dbReference>
<accession>A0A3M7FY01</accession>
<dbReference type="InterPro" id="IPR057081">
    <property type="entry name" value="PH_N"/>
</dbReference>
<proteinExistence type="predicted"/>